<evidence type="ECO:0000256" key="1">
    <source>
        <dbReference type="ARBA" id="ARBA00004496"/>
    </source>
</evidence>
<dbReference type="EMBL" id="JALBUR010000023">
    <property type="protein sequence ID" value="MDX8420134.1"/>
    <property type="molecule type" value="Genomic_DNA"/>
</dbReference>
<gene>
    <name evidence="9" type="ORF">MOZ60_08515</name>
</gene>
<dbReference type="SUPFAM" id="SSF52728">
    <property type="entry name" value="PTS IIb component"/>
    <property type="match status" value="1"/>
</dbReference>
<dbReference type="InterPro" id="IPR004720">
    <property type="entry name" value="PTS_IIB_sorbose-sp"/>
</dbReference>
<evidence type="ECO:0000256" key="2">
    <source>
        <dbReference type="ARBA" id="ARBA00022448"/>
    </source>
</evidence>
<feature type="domain" description="PTS EIIB type-4" evidence="8">
    <location>
        <begin position="1"/>
        <end position="154"/>
    </location>
</feature>
<evidence type="ECO:0000256" key="3">
    <source>
        <dbReference type="ARBA" id="ARBA00022490"/>
    </source>
</evidence>
<sequence length="154" mass="17175">MIKALRIDHRLVHGQVAFTWTHFLAATRIIVIDTKAASDDFQKMALNMAKPAGCKLNVFSAERALEKAEKIDSLSDNVFIIFGNTKDAATYITGHPVFKELNVGGIAKKEGSKNYADVVYLTPDEEDDLRRIMATGCNVFMQQLPTTKRESLKL</sequence>
<keyword evidence="6" id="KW-0598">Phosphotransferase system</keyword>
<comment type="caution">
    <text evidence="9">The sequence shown here is derived from an EMBL/GenBank/DDBJ whole genome shotgun (WGS) entry which is preliminary data.</text>
</comment>
<protein>
    <submittedName>
        <fullName evidence="9">PTS sugar transporter subunit IIB</fullName>
    </submittedName>
</protein>
<comment type="subcellular location">
    <subcellularLocation>
        <location evidence="1">Cytoplasm</location>
    </subcellularLocation>
</comment>
<dbReference type="Pfam" id="PF03830">
    <property type="entry name" value="PTSIIB_sorb"/>
    <property type="match status" value="1"/>
</dbReference>
<organism evidence="9 10">
    <name type="scientific">Grylomicrobium aquisgranensis</name>
    <dbReference type="NCBI Taxonomy" id="2926318"/>
    <lineage>
        <taxon>Bacteria</taxon>
        <taxon>Bacillati</taxon>
        <taxon>Bacillota</taxon>
        <taxon>Erysipelotrichia</taxon>
        <taxon>Erysipelotrichales</taxon>
        <taxon>Erysipelotrichaceae</taxon>
        <taxon>Grylomicrobium</taxon>
    </lineage>
</organism>
<dbReference type="Gene3D" id="3.40.35.10">
    <property type="entry name" value="Phosphotransferase system, sorbose subfamily IIB component"/>
    <property type="match status" value="1"/>
</dbReference>
<evidence type="ECO:0000256" key="4">
    <source>
        <dbReference type="ARBA" id="ARBA00022597"/>
    </source>
</evidence>
<dbReference type="AlphaFoldDB" id="A0AB35U970"/>
<keyword evidence="10" id="KW-1185">Reference proteome</keyword>
<dbReference type="GO" id="GO:0008982">
    <property type="term" value="F:protein-N(PI)-phosphohistidine-sugar phosphotransferase activity"/>
    <property type="evidence" value="ECO:0007669"/>
    <property type="project" value="InterPro"/>
</dbReference>
<keyword evidence="7" id="KW-0418">Kinase</keyword>
<evidence type="ECO:0000313" key="9">
    <source>
        <dbReference type="EMBL" id="MDX8420134.1"/>
    </source>
</evidence>
<dbReference type="InterPro" id="IPR036667">
    <property type="entry name" value="PTS_IIB_sorbose-sp_sf"/>
</dbReference>
<dbReference type="GO" id="GO:0005737">
    <property type="term" value="C:cytoplasm"/>
    <property type="evidence" value="ECO:0007669"/>
    <property type="project" value="UniProtKB-SubCell"/>
</dbReference>
<keyword evidence="3" id="KW-0963">Cytoplasm</keyword>
<dbReference type="Proteomes" id="UP001286174">
    <property type="component" value="Unassembled WGS sequence"/>
</dbReference>
<evidence type="ECO:0000313" key="10">
    <source>
        <dbReference type="Proteomes" id="UP001286174"/>
    </source>
</evidence>
<evidence type="ECO:0000256" key="5">
    <source>
        <dbReference type="ARBA" id="ARBA00022679"/>
    </source>
</evidence>
<evidence type="ECO:0000259" key="8">
    <source>
        <dbReference type="PROSITE" id="PS51101"/>
    </source>
</evidence>
<keyword evidence="4 9" id="KW-0762">Sugar transport</keyword>
<accession>A0AB35U970</accession>
<dbReference type="GO" id="GO:0009401">
    <property type="term" value="P:phosphoenolpyruvate-dependent sugar phosphotransferase system"/>
    <property type="evidence" value="ECO:0007669"/>
    <property type="project" value="UniProtKB-KW"/>
</dbReference>
<dbReference type="GO" id="GO:0016301">
    <property type="term" value="F:kinase activity"/>
    <property type="evidence" value="ECO:0007669"/>
    <property type="project" value="UniProtKB-KW"/>
</dbReference>
<dbReference type="RefSeq" id="WP_370596354.1">
    <property type="nucleotide sequence ID" value="NZ_JALBUR010000023.1"/>
</dbReference>
<evidence type="ECO:0000256" key="6">
    <source>
        <dbReference type="ARBA" id="ARBA00022683"/>
    </source>
</evidence>
<name>A0AB35U970_9FIRM</name>
<dbReference type="PROSITE" id="PS51101">
    <property type="entry name" value="PTS_EIIB_TYPE_4"/>
    <property type="match status" value="1"/>
</dbReference>
<reference evidence="9 10" key="1">
    <citation type="submission" date="2022-03" db="EMBL/GenBank/DDBJ databases">
        <title>Novel taxa within the pig intestine.</title>
        <authorList>
            <person name="Wylensek D."/>
            <person name="Bishof K."/>
            <person name="Afrizal A."/>
            <person name="Clavel T."/>
        </authorList>
    </citation>
    <scope>NUCLEOTIDE SEQUENCE [LARGE SCALE GENOMIC DNA]</scope>
    <source>
        <strain evidence="9 10">CLA-KB-P133</strain>
    </source>
</reference>
<proteinExistence type="predicted"/>
<keyword evidence="5" id="KW-0808">Transferase</keyword>
<keyword evidence="2" id="KW-0813">Transport</keyword>
<evidence type="ECO:0000256" key="7">
    <source>
        <dbReference type="ARBA" id="ARBA00022777"/>
    </source>
</evidence>